<feature type="transmembrane region" description="Helical" evidence="1">
    <location>
        <begin position="58"/>
        <end position="80"/>
    </location>
</feature>
<sequence length="242" mass="27136">MIIFVEYLRKKLGWCPNAAAAGIDRKRYAVPDGKIETAAREGSREMAEGVFVDYVSPWFLPISILVFGGLFVAGLLIPALRPGFSILMGLSFMTYAAVHLYHDTKGTVIESSENSVIVRRSRSRPLAFGKDAFRSVVMIKAYPPVLRRAFALLLVLTYAGVFFVRAGVGWMRYPDAQAVDPEFVFQVFFEVGFAVFMLELLYRSLVSLRYPGHLRVRLEPAGFLHVYTDDPKKLAVLFGAPR</sequence>
<keyword evidence="1" id="KW-0472">Membrane</keyword>
<dbReference type="Pfam" id="PF07895">
    <property type="entry name" value="DUF1673"/>
    <property type="match status" value="1"/>
</dbReference>
<evidence type="ECO:0000313" key="3">
    <source>
        <dbReference type="Proteomes" id="UP001626603"/>
    </source>
</evidence>
<dbReference type="InterPro" id="IPR012874">
    <property type="entry name" value="DUF1673_METspp"/>
</dbReference>
<evidence type="ECO:0000313" key="2">
    <source>
        <dbReference type="EMBL" id="WOX55614.1"/>
    </source>
</evidence>
<feature type="transmembrane region" description="Helical" evidence="1">
    <location>
        <begin position="183"/>
        <end position="202"/>
    </location>
</feature>
<keyword evidence="3" id="KW-1185">Reference proteome</keyword>
<name>A0ABD8A7T8_9EURY</name>
<protein>
    <submittedName>
        <fullName evidence="2">DUF1673 family protein</fullName>
    </submittedName>
</protein>
<gene>
    <name evidence="2" type="ORF">R6Y95_09095</name>
</gene>
<keyword evidence="1" id="KW-1133">Transmembrane helix</keyword>
<accession>A0ABD8A7T8</accession>
<dbReference type="AlphaFoldDB" id="A0ABD8A7T8"/>
<feature type="transmembrane region" description="Helical" evidence="1">
    <location>
        <begin position="149"/>
        <end position="171"/>
    </location>
</feature>
<dbReference type="Proteomes" id="UP001626603">
    <property type="component" value="Chromosome"/>
</dbReference>
<organism evidence="2 3">
    <name type="scientific">Methanoculleus palmolei</name>
    <dbReference type="NCBI Taxonomy" id="72612"/>
    <lineage>
        <taxon>Archaea</taxon>
        <taxon>Methanobacteriati</taxon>
        <taxon>Methanobacteriota</taxon>
        <taxon>Stenosarchaea group</taxon>
        <taxon>Methanomicrobia</taxon>
        <taxon>Methanomicrobiales</taxon>
        <taxon>Methanomicrobiaceae</taxon>
        <taxon>Methanoculleus</taxon>
    </lineage>
</organism>
<keyword evidence="1" id="KW-0812">Transmembrane</keyword>
<dbReference type="EMBL" id="CP137641">
    <property type="protein sequence ID" value="WOX55614.1"/>
    <property type="molecule type" value="Genomic_DNA"/>
</dbReference>
<reference evidence="2 3" key="1">
    <citation type="submission" date="2023-10" db="EMBL/GenBank/DDBJ databases">
        <title>The complete genome sequence of Methanoculleus palmolei DSM 4273.</title>
        <authorList>
            <person name="Lai S.-J."/>
            <person name="You Y.-T."/>
            <person name="Chen S.-C."/>
        </authorList>
    </citation>
    <scope>NUCLEOTIDE SEQUENCE [LARGE SCALE GENOMIC DNA]</scope>
    <source>
        <strain evidence="2 3">DSM 4273</strain>
    </source>
</reference>
<proteinExistence type="predicted"/>
<evidence type="ECO:0000256" key="1">
    <source>
        <dbReference type="SAM" id="Phobius"/>
    </source>
</evidence>